<accession>A0A915J6F9</accession>
<reference evidence="3" key="1">
    <citation type="submission" date="2022-11" db="UniProtKB">
        <authorList>
            <consortium name="WormBaseParasite"/>
        </authorList>
    </citation>
    <scope>IDENTIFICATION</scope>
</reference>
<name>A0A915J6F9_ROMCU</name>
<proteinExistence type="predicted"/>
<feature type="compositionally biased region" description="Basic and acidic residues" evidence="1">
    <location>
        <begin position="150"/>
        <end position="167"/>
    </location>
</feature>
<feature type="region of interest" description="Disordered" evidence="1">
    <location>
        <begin position="150"/>
        <end position="175"/>
    </location>
</feature>
<feature type="compositionally biased region" description="Polar residues" evidence="1">
    <location>
        <begin position="198"/>
        <end position="213"/>
    </location>
</feature>
<evidence type="ECO:0000313" key="2">
    <source>
        <dbReference type="Proteomes" id="UP000887565"/>
    </source>
</evidence>
<organism evidence="2 3">
    <name type="scientific">Romanomermis culicivorax</name>
    <name type="common">Nematode worm</name>
    <dbReference type="NCBI Taxonomy" id="13658"/>
    <lineage>
        <taxon>Eukaryota</taxon>
        <taxon>Metazoa</taxon>
        <taxon>Ecdysozoa</taxon>
        <taxon>Nematoda</taxon>
        <taxon>Enoplea</taxon>
        <taxon>Dorylaimia</taxon>
        <taxon>Mermithida</taxon>
        <taxon>Mermithoidea</taxon>
        <taxon>Mermithidae</taxon>
        <taxon>Romanomermis</taxon>
    </lineage>
</organism>
<feature type="compositionally biased region" description="Basic and acidic residues" evidence="1">
    <location>
        <begin position="218"/>
        <end position="252"/>
    </location>
</feature>
<protein>
    <submittedName>
        <fullName evidence="3">Uncharacterized protein</fullName>
    </submittedName>
</protein>
<evidence type="ECO:0000256" key="1">
    <source>
        <dbReference type="SAM" id="MobiDB-lite"/>
    </source>
</evidence>
<evidence type="ECO:0000313" key="3">
    <source>
        <dbReference type="WBParaSite" id="nRc.2.0.1.t21323-RA"/>
    </source>
</evidence>
<dbReference type="Proteomes" id="UP000887565">
    <property type="component" value="Unplaced"/>
</dbReference>
<dbReference type="WBParaSite" id="nRc.2.0.1.t21323-RA">
    <property type="protein sequence ID" value="nRc.2.0.1.t21323-RA"/>
    <property type="gene ID" value="nRc.2.0.1.g21323"/>
</dbReference>
<keyword evidence="2" id="KW-1185">Reference proteome</keyword>
<sequence>MTGVLFIFQCLQTLIDRIRLQANSGLALFGRIFRERSYDRLFTDSPKICCKLNNILNKYSANEPARLMSSAVLASNKPFTSKVVFNLRKYLVVFDICDWSEGPEAQAPPWRSQAQEDFNRDPAELATQLRELKGTVETLFDIIANAATEDNKREAKSHRQEPDRQIYPEDSEGDPESILLANLLNAITTRSMAREAENSNQAQVPPDGNQGQVNGKEGNQEKGKEKRFTWLYPEKEPEFSLADPKEMSCQKG</sequence>
<feature type="region of interest" description="Disordered" evidence="1">
    <location>
        <begin position="195"/>
        <end position="252"/>
    </location>
</feature>
<dbReference type="AlphaFoldDB" id="A0A915J6F9"/>